<dbReference type="InterPro" id="IPR003786">
    <property type="entry name" value="FdhD"/>
</dbReference>
<feature type="active site" description="Cysteine persulfide intermediate" evidence="3">
    <location>
        <position position="116"/>
    </location>
</feature>
<accession>A0A1E5T0G8</accession>
<keyword evidence="1 3" id="KW-0963">Cytoplasm</keyword>
<dbReference type="Gene3D" id="3.10.20.10">
    <property type="match status" value="1"/>
</dbReference>
<comment type="similarity">
    <text evidence="3">Belongs to the FdhD family.</text>
</comment>
<keyword evidence="2 3" id="KW-0501">Molybdenum cofactor biosynthesis</keyword>
<evidence type="ECO:0000313" key="4">
    <source>
        <dbReference type="EMBL" id="OEK04878.1"/>
    </source>
</evidence>
<comment type="subcellular location">
    <subcellularLocation>
        <location evidence="3">Cytoplasm</location>
    </subcellularLocation>
</comment>
<reference evidence="4 5" key="1">
    <citation type="submission" date="2016-08" db="EMBL/GenBank/DDBJ databases">
        <title>Draft genome of Fabibacter sp. strain SK-8.</title>
        <authorList>
            <person name="Wong S.-K."/>
            <person name="Hamasaki K."/>
            <person name="Yoshizawa S."/>
        </authorList>
    </citation>
    <scope>NUCLEOTIDE SEQUENCE [LARGE SCALE GENOMIC DNA]</scope>
    <source>
        <strain evidence="4 5">SK-8</strain>
    </source>
</reference>
<dbReference type="InterPro" id="IPR016193">
    <property type="entry name" value="Cytidine_deaminase-like"/>
</dbReference>
<dbReference type="NCBIfam" id="NF001943">
    <property type="entry name" value="PRK00724.1-2"/>
    <property type="match status" value="1"/>
</dbReference>
<sequence>MKQDISASTQEISLKRVYSNDLESVSDVVAIEAPLEIRLKSKKEIIGKAISVTMRTPGDDVLLAKGFLFTEGILTNHIDILACEITDENVVEVTIREEANPTLGKAERNFYTTSSCGVCGKSSIDAIKVKSRFSLEPALPKIDKSALFNLQSKVLELQSAFTQTGGIHAAALFTSSGELITLREDVGRHNATDKLIGECWGKGLLPLLDNILFLSGRASFELIQKATMAGIAVIVSVGAPSSLAIELAEERGHTLVGFLKENRFNIYCGHERIE</sequence>
<dbReference type="HAMAP" id="MF_00187">
    <property type="entry name" value="FdhD"/>
    <property type="match status" value="1"/>
</dbReference>
<dbReference type="Proteomes" id="UP000095552">
    <property type="component" value="Unassembled WGS sequence"/>
</dbReference>
<dbReference type="STRING" id="1563681.BFP71_15680"/>
<keyword evidence="5" id="KW-1185">Reference proteome</keyword>
<dbReference type="AlphaFoldDB" id="A0A1E5T0G8"/>
<dbReference type="PIRSF" id="PIRSF015626">
    <property type="entry name" value="FdhD"/>
    <property type="match status" value="1"/>
</dbReference>
<dbReference type="GO" id="GO:0016783">
    <property type="term" value="F:sulfurtransferase activity"/>
    <property type="evidence" value="ECO:0007669"/>
    <property type="project" value="InterPro"/>
</dbReference>
<evidence type="ECO:0000256" key="2">
    <source>
        <dbReference type="ARBA" id="ARBA00023150"/>
    </source>
</evidence>
<name>A0A1E5T0G8_9BACT</name>
<dbReference type="SUPFAM" id="SSF53927">
    <property type="entry name" value="Cytidine deaminase-like"/>
    <property type="match status" value="1"/>
</dbReference>
<dbReference type="GO" id="GO:0005737">
    <property type="term" value="C:cytoplasm"/>
    <property type="evidence" value="ECO:0007669"/>
    <property type="project" value="UniProtKB-SubCell"/>
</dbReference>
<dbReference type="OrthoDB" id="9782042at2"/>
<dbReference type="PANTHER" id="PTHR30592:SF1">
    <property type="entry name" value="SULFUR CARRIER PROTEIN FDHD"/>
    <property type="match status" value="1"/>
</dbReference>
<feature type="binding site" evidence="3">
    <location>
        <begin position="258"/>
        <end position="263"/>
    </location>
    <ligand>
        <name>Mo-bis(molybdopterin guanine dinucleotide)</name>
        <dbReference type="ChEBI" id="CHEBI:60539"/>
    </ligand>
</feature>
<evidence type="ECO:0000256" key="3">
    <source>
        <dbReference type="HAMAP-Rule" id="MF_00187"/>
    </source>
</evidence>
<gene>
    <name evidence="3" type="primary">fdhD</name>
    <name evidence="4" type="ORF">BFP71_15680</name>
</gene>
<comment type="caution">
    <text evidence="4">The sequence shown here is derived from an EMBL/GenBank/DDBJ whole genome shotgun (WGS) entry which is preliminary data.</text>
</comment>
<dbReference type="EMBL" id="MDGQ01000005">
    <property type="protein sequence ID" value="OEK04878.1"/>
    <property type="molecule type" value="Genomic_DNA"/>
</dbReference>
<dbReference type="Pfam" id="PF02634">
    <property type="entry name" value="FdhD-NarQ"/>
    <property type="match status" value="1"/>
</dbReference>
<dbReference type="NCBIfam" id="TIGR00129">
    <property type="entry name" value="fdhD_narQ"/>
    <property type="match status" value="1"/>
</dbReference>
<proteinExistence type="inferred from homology"/>
<evidence type="ECO:0000256" key="1">
    <source>
        <dbReference type="ARBA" id="ARBA00022490"/>
    </source>
</evidence>
<evidence type="ECO:0000313" key="5">
    <source>
        <dbReference type="Proteomes" id="UP000095552"/>
    </source>
</evidence>
<dbReference type="RefSeq" id="WP_069836383.1">
    <property type="nucleotide sequence ID" value="NZ_MDGQ01000005.1"/>
</dbReference>
<dbReference type="GO" id="GO:0006777">
    <property type="term" value="P:Mo-molybdopterin cofactor biosynthetic process"/>
    <property type="evidence" value="ECO:0007669"/>
    <property type="project" value="UniProtKB-UniRule"/>
</dbReference>
<protein>
    <recommendedName>
        <fullName evidence="3">Sulfur carrier protein FdhD</fullName>
    </recommendedName>
</protein>
<dbReference type="GO" id="GO:0097163">
    <property type="term" value="F:sulfur carrier activity"/>
    <property type="evidence" value="ECO:0007669"/>
    <property type="project" value="UniProtKB-UniRule"/>
</dbReference>
<organism evidence="4 5">
    <name type="scientific">Roseivirga misakiensis</name>
    <dbReference type="NCBI Taxonomy" id="1563681"/>
    <lineage>
        <taxon>Bacteria</taxon>
        <taxon>Pseudomonadati</taxon>
        <taxon>Bacteroidota</taxon>
        <taxon>Cytophagia</taxon>
        <taxon>Cytophagales</taxon>
        <taxon>Roseivirgaceae</taxon>
        <taxon>Roseivirga</taxon>
    </lineage>
</organism>
<dbReference type="Gene3D" id="3.40.140.10">
    <property type="entry name" value="Cytidine Deaminase, domain 2"/>
    <property type="match status" value="1"/>
</dbReference>
<comment type="function">
    <text evidence="3">Required for formate dehydrogenase (FDH) activity. Acts as a sulfur carrier protein that transfers sulfur from IscS to the molybdenum cofactor prior to its insertion into FDH.</text>
</comment>
<dbReference type="PANTHER" id="PTHR30592">
    <property type="entry name" value="FORMATE DEHYDROGENASE"/>
    <property type="match status" value="1"/>
</dbReference>